<accession>A0A4C1TD62</accession>
<feature type="signal peptide" evidence="1">
    <location>
        <begin position="1"/>
        <end position="26"/>
    </location>
</feature>
<protein>
    <recommendedName>
        <fullName evidence="4">Secreted protein</fullName>
    </recommendedName>
</protein>
<keyword evidence="1" id="KW-0732">Signal</keyword>
<dbReference type="Proteomes" id="UP000299102">
    <property type="component" value="Unassembled WGS sequence"/>
</dbReference>
<evidence type="ECO:0008006" key="4">
    <source>
        <dbReference type="Google" id="ProtNLM"/>
    </source>
</evidence>
<organism evidence="2 3">
    <name type="scientific">Eumeta variegata</name>
    <name type="common">Bagworm moth</name>
    <name type="synonym">Eumeta japonica</name>
    <dbReference type="NCBI Taxonomy" id="151549"/>
    <lineage>
        <taxon>Eukaryota</taxon>
        <taxon>Metazoa</taxon>
        <taxon>Ecdysozoa</taxon>
        <taxon>Arthropoda</taxon>
        <taxon>Hexapoda</taxon>
        <taxon>Insecta</taxon>
        <taxon>Pterygota</taxon>
        <taxon>Neoptera</taxon>
        <taxon>Endopterygota</taxon>
        <taxon>Lepidoptera</taxon>
        <taxon>Glossata</taxon>
        <taxon>Ditrysia</taxon>
        <taxon>Tineoidea</taxon>
        <taxon>Psychidae</taxon>
        <taxon>Oiketicinae</taxon>
        <taxon>Eumeta</taxon>
    </lineage>
</organism>
<name>A0A4C1TD62_EUMVA</name>
<evidence type="ECO:0000313" key="2">
    <source>
        <dbReference type="EMBL" id="GBP12402.1"/>
    </source>
</evidence>
<evidence type="ECO:0000256" key="1">
    <source>
        <dbReference type="SAM" id="SignalP"/>
    </source>
</evidence>
<proteinExistence type="predicted"/>
<reference evidence="2 3" key="1">
    <citation type="journal article" date="2019" name="Commun. Biol.">
        <title>The bagworm genome reveals a unique fibroin gene that provides high tensile strength.</title>
        <authorList>
            <person name="Kono N."/>
            <person name="Nakamura H."/>
            <person name="Ohtoshi R."/>
            <person name="Tomita M."/>
            <person name="Numata K."/>
            <person name="Arakawa K."/>
        </authorList>
    </citation>
    <scope>NUCLEOTIDE SEQUENCE [LARGE SCALE GENOMIC DNA]</scope>
</reference>
<dbReference type="AlphaFoldDB" id="A0A4C1TD62"/>
<dbReference type="EMBL" id="BGZK01000051">
    <property type="protein sequence ID" value="GBP12402.1"/>
    <property type="molecule type" value="Genomic_DNA"/>
</dbReference>
<evidence type="ECO:0000313" key="3">
    <source>
        <dbReference type="Proteomes" id="UP000299102"/>
    </source>
</evidence>
<sequence>MRETPSIVEFGASLLLLFVKLEHSGTDNTHKGRSDPFGTFRLLFFAHDHTGTTTNLKQCQFSFYLDAVFRPARVRIIADEANGTRVTSGGEERGCGGAGVQTALVEY</sequence>
<gene>
    <name evidence="2" type="ORF">EVAR_75821_1</name>
</gene>
<feature type="chain" id="PRO_5020027798" description="Secreted protein" evidence="1">
    <location>
        <begin position="27"/>
        <end position="107"/>
    </location>
</feature>
<comment type="caution">
    <text evidence="2">The sequence shown here is derived from an EMBL/GenBank/DDBJ whole genome shotgun (WGS) entry which is preliminary data.</text>
</comment>
<keyword evidence="3" id="KW-1185">Reference proteome</keyword>